<reference evidence="1" key="1">
    <citation type="submission" date="2016-10" db="EMBL/GenBank/DDBJ databases">
        <title>Sequence of Gallionella enrichment culture.</title>
        <authorList>
            <person name="Poehlein A."/>
            <person name="Muehling M."/>
            <person name="Daniel R."/>
        </authorList>
    </citation>
    <scope>NUCLEOTIDE SEQUENCE</scope>
</reference>
<gene>
    <name evidence="1" type="ORF">GALL_270050</name>
</gene>
<sequence>MRIIIETDRSDSFTVASPAATVTATGLDGGPPPASLLQTGGGTLVAKQPGIDAGPVQDWLLQAIEGNGSSA</sequence>
<name>A0A1J5RSR0_9ZZZZ</name>
<accession>A0A1J5RSR0</accession>
<protein>
    <submittedName>
        <fullName evidence="1">Uncharacterized protein</fullName>
    </submittedName>
</protein>
<proteinExistence type="predicted"/>
<dbReference type="AlphaFoldDB" id="A0A1J5RSR0"/>
<organism evidence="1">
    <name type="scientific">mine drainage metagenome</name>
    <dbReference type="NCBI Taxonomy" id="410659"/>
    <lineage>
        <taxon>unclassified sequences</taxon>
        <taxon>metagenomes</taxon>
        <taxon>ecological metagenomes</taxon>
    </lineage>
</organism>
<dbReference type="EMBL" id="MLJW01000270">
    <property type="protein sequence ID" value="OIQ91101.1"/>
    <property type="molecule type" value="Genomic_DNA"/>
</dbReference>
<evidence type="ECO:0000313" key="1">
    <source>
        <dbReference type="EMBL" id="OIQ91101.1"/>
    </source>
</evidence>
<comment type="caution">
    <text evidence="1">The sequence shown here is derived from an EMBL/GenBank/DDBJ whole genome shotgun (WGS) entry which is preliminary data.</text>
</comment>